<feature type="domain" description="DAGKc" evidence="12">
    <location>
        <begin position="119"/>
        <end position="276"/>
    </location>
</feature>
<keyword evidence="3 9" id="KW-0808">Transferase</keyword>
<sequence length="526" mass="57485">MSSSSFSSSAAPSPTPSERERAADAAAPRSPTPPVPPLVGAFIESLSFRGCGFGRAAASAFEKEDLRARAALPRRLRAAVHAAMRARDPAAGAFALDDRDRDGDGDGNPWFDAAAHDDAPESPLVAFVNPRSGGRLGPVLKTRLQELIGEDQVFDLTVVKPSEFVEYALACLEQLADSGDHSAGFVRHHLRVMVAGGDGTVGWVLGCLGELYVQNREPVPPVAVIPLGTGNDLSRSFGWGASFSFSWKAAAKRSLYKAILGSVSYLDSWHVVVSMPEDGEEEKEELDLPHSLRHLGECTFYDDGTAKGELAETVSCFDGVFYNYFSIGMDAQVAYGFHQLRDEKPFLANGPLSNKLIYAGYTCKQGWFFTQCISDPELRGLRNIICLSIKRMDSSEWESIPVPSSVRAIVALNLHNYASGRNPWGNLKPEYLEKRGFVEAHSDDGLLEIFGLKQGWHASLVMVELISAKHIAQAAAIRIEIKGGQWRDAFMQMDGEPWKQPLSSEYSTFVDIKKVPYPSLIINGDR</sequence>
<dbReference type="PANTHER" id="PTHR11255:SF102">
    <property type="entry name" value="DIACYLGLYCEROL KINASE"/>
    <property type="match status" value="1"/>
</dbReference>
<dbReference type="Gene3D" id="2.60.200.40">
    <property type="match status" value="1"/>
</dbReference>
<keyword evidence="14" id="KW-1185">Reference proteome</keyword>
<name>A0ABC9BAU7_9POAL</name>
<comment type="similarity">
    <text evidence="1 9 10">Belongs to the eukaryotic diacylglycerol kinase family.</text>
</comment>
<evidence type="ECO:0000256" key="10">
    <source>
        <dbReference type="RuleBase" id="RU361128"/>
    </source>
</evidence>
<reference evidence="13 14" key="2">
    <citation type="submission" date="2024-10" db="EMBL/GenBank/DDBJ databases">
        <authorList>
            <person name="Ryan C."/>
        </authorList>
    </citation>
    <scope>NUCLEOTIDE SEQUENCE [LARGE SCALE GENOMIC DNA]</scope>
</reference>
<evidence type="ECO:0000313" key="14">
    <source>
        <dbReference type="Proteomes" id="UP001497457"/>
    </source>
</evidence>
<dbReference type="SUPFAM" id="SSF111331">
    <property type="entry name" value="NAD kinase/diacylglycerol kinase-like"/>
    <property type="match status" value="1"/>
</dbReference>
<dbReference type="InterPro" id="IPR000756">
    <property type="entry name" value="Diacylglycerol_kin_accessory"/>
</dbReference>
<evidence type="ECO:0000256" key="8">
    <source>
        <dbReference type="ARBA" id="ARBA00023016"/>
    </source>
</evidence>
<dbReference type="PIRSF" id="PIRSF030829">
    <property type="entry name" value="Diacylglycerol_kinase_pln"/>
    <property type="match status" value="1"/>
</dbReference>
<evidence type="ECO:0000256" key="11">
    <source>
        <dbReference type="SAM" id="MobiDB-lite"/>
    </source>
</evidence>
<evidence type="ECO:0000256" key="4">
    <source>
        <dbReference type="ARBA" id="ARBA00022741"/>
    </source>
</evidence>
<dbReference type="GO" id="GO:0007200">
    <property type="term" value="P:phospholipase C-activating G protein-coupled receptor signaling pathway"/>
    <property type="evidence" value="ECO:0007669"/>
    <property type="project" value="UniProtKB-UniRule"/>
</dbReference>
<reference evidence="14" key="1">
    <citation type="submission" date="2024-06" db="EMBL/GenBank/DDBJ databases">
        <authorList>
            <person name="Ryan C."/>
        </authorList>
    </citation>
    <scope>NUCLEOTIDE SEQUENCE [LARGE SCALE GENOMIC DNA]</scope>
</reference>
<dbReference type="InterPro" id="IPR017438">
    <property type="entry name" value="ATP-NAD_kinase_N"/>
</dbReference>
<dbReference type="PANTHER" id="PTHR11255">
    <property type="entry name" value="DIACYLGLYCEROL KINASE"/>
    <property type="match status" value="1"/>
</dbReference>
<feature type="region of interest" description="Disordered" evidence="11">
    <location>
        <begin position="95"/>
        <end position="115"/>
    </location>
</feature>
<dbReference type="InterPro" id="IPR016961">
    <property type="entry name" value="Diacylglycerol_kinase_pln"/>
</dbReference>
<evidence type="ECO:0000256" key="6">
    <source>
        <dbReference type="ARBA" id="ARBA00022821"/>
    </source>
</evidence>
<feature type="region of interest" description="Disordered" evidence="11">
    <location>
        <begin position="1"/>
        <end position="37"/>
    </location>
</feature>
<dbReference type="GO" id="GO:0006952">
    <property type="term" value="P:defense response"/>
    <property type="evidence" value="ECO:0007669"/>
    <property type="project" value="UniProtKB-UniRule"/>
</dbReference>
<dbReference type="FunFam" id="2.60.200.40:FF:000011">
    <property type="entry name" value="diacylglycerol kinase"/>
    <property type="match status" value="1"/>
</dbReference>
<dbReference type="EMBL" id="OZ075135">
    <property type="protein sequence ID" value="CAL4997808.1"/>
    <property type="molecule type" value="Genomic_DNA"/>
</dbReference>
<keyword evidence="4 9" id="KW-0547">Nucleotide-binding</keyword>
<comment type="catalytic activity">
    <reaction evidence="9 10">
        <text>a 1,2-diacyl-sn-glycerol + ATP = a 1,2-diacyl-sn-glycero-3-phosphate + ADP + H(+)</text>
        <dbReference type="Rhea" id="RHEA:10272"/>
        <dbReference type="ChEBI" id="CHEBI:15378"/>
        <dbReference type="ChEBI" id="CHEBI:17815"/>
        <dbReference type="ChEBI" id="CHEBI:30616"/>
        <dbReference type="ChEBI" id="CHEBI:58608"/>
        <dbReference type="ChEBI" id="CHEBI:456216"/>
        <dbReference type="EC" id="2.7.1.107"/>
    </reaction>
</comment>
<evidence type="ECO:0000256" key="7">
    <source>
        <dbReference type="ARBA" id="ARBA00022840"/>
    </source>
</evidence>
<evidence type="ECO:0000256" key="2">
    <source>
        <dbReference type="ARBA" id="ARBA00011245"/>
    </source>
</evidence>
<evidence type="ECO:0000256" key="1">
    <source>
        <dbReference type="ARBA" id="ARBA00009280"/>
    </source>
</evidence>
<evidence type="ECO:0000256" key="3">
    <source>
        <dbReference type="ARBA" id="ARBA00022679"/>
    </source>
</evidence>
<dbReference type="InterPro" id="IPR001206">
    <property type="entry name" value="Diacylglycerol_kinase_cat_dom"/>
</dbReference>
<dbReference type="AlphaFoldDB" id="A0ABC9BAU7"/>
<dbReference type="EC" id="2.7.1.107" evidence="9 10"/>
<dbReference type="GO" id="GO:0004143">
    <property type="term" value="F:ATP-dependent diacylglycerol kinase activity"/>
    <property type="evidence" value="ECO:0007669"/>
    <property type="project" value="UniProtKB-UniRule"/>
</dbReference>
<organism evidence="13 14">
    <name type="scientific">Urochloa decumbens</name>
    <dbReference type="NCBI Taxonomy" id="240449"/>
    <lineage>
        <taxon>Eukaryota</taxon>
        <taxon>Viridiplantae</taxon>
        <taxon>Streptophyta</taxon>
        <taxon>Embryophyta</taxon>
        <taxon>Tracheophyta</taxon>
        <taxon>Spermatophyta</taxon>
        <taxon>Magnoliopsida</taxon>
        <taxon>Liliopsida</taxon>
        <taxon>Poales</taxon>
        <taxon>Poaceae</taxon>
        <taxon>PACMAD clade</taxon>
        <taxon>Panicoideae</taxon>
        <taxon>Panicodae</taxon>
        <taxon>Paniceae</taxon>
        <taxon>Melinidinae</taxon>
        <taxon>Urochloa</taxon>
    </lineage>
</organism>
<dbReference type="FunFam" id="3.40.50.10330:FF:000023">
    <property type="entry name" value="diacylglycerol kinase"/>
    <property type="match status" value="1"/>
</dbReference>
<dbReference type="Pfam" id="PF00781">
    <property type="entry name" value="DAGK_cat"/>
    <property type="match status" value="1"/>
</dbReference>
<dbReference type="Pfam" id="PF00609">
    <property type="entry name" value="DAGK_acc"/>
    <property type="match status" value="1"/>
</dbReference>
<dbReference type="GO" id="GO:0005524">
    <property type="term" value="F:ATP binding"/>
    <property type="evidence" value="ECO:0007669"/>
    <property type="project" value="UniProtKB-UniRule"/>
</dbReference>
<dbReference type="SMART" id="SM00045">
    <property type="entry name" value="DAGKa"/>
    <property type="match status" value="1"/>
</dbReference>
<dbReference type="Proteomes" id="UP001497457">
    <property type="component" value="Chromosome 25rd"/>
</dbReference>
<keyword evidence="8 9" id="KW-0346">Stress response</keyword>
<gene>
    <name evidence="13" type="ORF">URODEC1_LOCUS63562</name>
</gene>
<feature type="compositionally biased region" description="Low complexity" evidence="11">
    <location>
        <begin position="1"/>
        <end position="12"/>
    </location>
</feature>
<proteinExistence type="inferred from homology"/>
<evidence type="ECO:0000256" key="9">
    <source>
        <dbReference type="PIRNR" id="PIRNR030829"/>
    </source>
</evidence>
<keyword evidence="7 9" id="KW-0067">ATP-binding</keyword>
<dbReference type="SMART" id="SM00046">
    <property type="entry name" value="DAGKc"/>
    <property type="match status" value="1"/>
</dbReference>
<evidence type="ECO:0000313" key="13">
    <source>
        <dbReference type="EMBL" id="CAL4997808.1"/>
    </source>
</evidence>
<keyword evidence="5 9" id="KW-0418">Kinase</keyword>
<comment type="subunit">
    <text evidence="2 9">Monomer.</text>
</comment>
<evidence type="ECO:0000256" key="5">
    <source>
        <dbReference type="ARBA" id="ARBA00022777"/>
    </source>
</evidence>
<dbReference type="PROSITE" id="PS50146">
    <property type="entry name" value="DAGK"/>
    <property type="match status" value="1"/>
</dbReference>
<keyword evidence="6 9" id="KW-0611">Plant defense</keyword>
<protein>
    <recommendedName>
        <fullName evidence="9 10">Diacylglycerol kinase</fullName>
        <ecNumber evidence="9 10">2.7.1.107</ecNumber>
    </recommendedName>
</protein>
<dbReference type="InterPro" id="IPR037607">
    <property type="entry name" value="DGK"/>
</dbReference>
<comment type="function">
    <text evidence="9">Phosphorylates the second messenger diacylglycerol (DAG) to generate phosphatidic acid (PA), another important signaling molecule. PA is required for plant development and responses to abiotic stress and pathogen attack.</text>
</comment>
<dbReference type="InterPro" id="IPR016064">
    <property type="entry name" value="NAD/diacylglycerol_kinase_sf"/>
</dbReference>
<dbReference type="Gene3D" id="3.40.50.10330">
    <property type="entry name" value="Probable inorganic polyphosphate/atp-NAD kinase, domain 1"/>
    <property type="match status" value="1"/>
</dbReference>
<evidence type="ECO:0000259" key="12">
    <source>
        <dbReference type="PROSITE" id="PS50146"/>
    </source>
</evidence>
<accession>A0ABC9BAU7</accession>